<organism evidence="3 4">
    <name type="scientific">Carya illinoinensis</name>
    <name type="common">Pecan</name>
    <dbReference type="NCBI Taxonomy" id="32201"/>
    <lineage>
        <taxon>Eukaryota</taxon>
        <taxon>Viridiplantae</taxon>
        <taxon>Streptophyta</taxon>
        <taxon>Embryophyta</taxon>
        <taxon>Tracheophyta</taxon>
        <taxon>Spermatophyta</taxon>
        <taxon>Magnoliopsida</taxon>
        <taxon>eudicotyledons</taxon>
        <taxon>Gunneridae</taxon>
        <taxon>Pentapetalae</taxon>
        <taxon>rosids</taxon>
        <taxon>fabids</taxon>
        <taxon>Fagales</taxon>
        <taxon>Juglandaceae</taxon>
        <taxon>Carya</taxon>
    </lineage>
</organism>
<feature type="domain" description="FAR1" evidence="2">
    <location>
        <begin position="188"/>
        <end position="273"/>
    </location>
</feature>
<dbReference type="AlphaFoldDB" id="A0A8T1NGK5"/>
<gene>
    <name evidence="3" type="ORF">CIPAW_13G057900</name>
</gene>
<sequence length="558" mass="64667">MEKTFHNMDTGINWTPEIGMEFNTLEEAWKHWVNYGKQMGFGVRKHFANKSKLDGEITSRGFVCSKEGVRQIDKRNVRTHREETRTNCPVRLCINLDRETGKYGVYDFVCEHNHILHLPETTYRMQSEQKLSSVQAFPRNLAYASRIRPKETHKSMLGDTSQNMDTRIDWIPKMGMEFNKLEEAWKHWEKYGKQMGFNVRKHFANKSKIDGEITSRGFVCSKEGVRQTDKRNYQTHREETRTNCPVRLSVNLDRETRKYKVYDFVLEHNHILRPPENMMQLDQNMSGVQDFTIDLTHMMQLDQNMSGVQDFTIDLTHTSGIKPKAAPELMCREADGKANLGYIDLNHRIVNLGMGVDSVGSSDEGDLVAHGKGPAVEPYVGMEFESEEAAKEFYDDYARCIGFIMRVDECCRSGVDKRIISRRFSCNKHGFYVKARDELRRIQKPQPSMGEGCKATMLVEVDKSGKWIVTSIVKDHGHPLVVSGHLSRGSLDSRERRIQELTMELHHQDRLCELYRELLLSFLENVEEQTELLSRKVEVVVNDVRELETEVQKLSQSE</sequence>
<dbReference type="PANTHER" id="PTHR46328:SF15">
    <property type="entry name" value="PROTEIN FAR1-RELATED SEQUENCE 5-LIKE"/>
    <property type="match status" value="1"/>
</dbReference>
<proteinExistence type="predicted"/>
<comment type="caution">
    <text evidence="3">The sequence shown here is derived from an EMBL/GenBank/DDBJ whole genome shotgun (WGS) entry which is preliminary data.</text>
</comment>
<evidence type="ECO:0000313" key="3">
    <source>
        <dbReference type="EMBL" id="KAG6630966.1"/>
    </source>
</evidence>
<feature type="domain" description="FAR1" evidence="2">
    <location>
        <begin position="392"/>
        <end position="481"/>
    </location>
</feature>
<keyword evidence="1" id="KW-0175">Coiled coil</keyword>
<dbReference type="Proteomes" id="UP000811609">
    <property type="component" value="Chromosome 13"/>
</dbReference>
<feature type="coiled-coil region" evidence="1">
    <location>
        <begin position="523"/>
        <end position="557"/>
    </location>
</feature>
<accession>A0A8T1NGK5</accession>
<dbReference type="Pfam" id="PF03101">
    <property type="entry name" value="FAR1"/>
    <property type="match status" value="3"/>
</dbReference>
<evidence type="ECO:0000256" key="1">
    <source>
        <dbReference type="SAM" id="Coils"/>
    </source>
</evidence>
<protein>
    <recommendedName>
        <fullName evidence="2">FAR1 domain-containing protein</fullName>
    </recommendedName>
</protein>
<reference evidence="3" key="1">
    <citation type="submission" date="2020-12" db="EMBL/GenBank/DDBJ databases">
        <title>WGS assembly of Carya illinoinensis cv. Pawnee.</title>
        <authorList>
            <person name="Platts A."/>
            <person name="Shu S."/>
            <person name="Wright S."/>
            <person name="Barry K."/>
            <person name="Edger P."/>
            <person name="Pires J.C."/>
            <person name="Schmutz J."/>
        </authorList>
    </citation>
    <scope>NUCLEOTIDE SEQUENCE</scope>
    <source>
        <tissue evidence="3">Leaf</tissue>
    </source>
</reference>
<dbReference type="PANTHER" id="PTHR46328">
    <property type="entry name" value="FAR-RED IMPAIRED RESPONSIVE (FAR1) FAMILY PROTEIN-RELATED"/>
    <property type="match status" value="1"/>
</dbReference>
<keyword evidence="4" id="KW-1185">Reference proteome</keyword>
<evidence type="ECO:0000259" key="2">
    <source>
        <dbReference type="Pfam" id="PF03101"/>
    </source>
</evidence>
<dbReference type="InterPro" id="IPR004330">
    <property type="entry name" value="FAR1_DNA_bnd_dom"/>
</dbReference>
<evidence type="ECO:0000313" key="4">
    <source>
        <dbReference type="Proteomes" id="UP000811609"/>
    </source>
</evidence>
<feature type="domain" description="FAR1" evidence="2">
    <location>
        <begin position="32"/>
        <end position="116"/>
    </location>
</feature>
<dbReference type="EMBL" id="CM031821">
    <property type="protein sequence ID" value="KAG6630966.1"/>
    <property type="molecule type" value="Genomic_DNA"/>
</dbReference>
<name>A0A8T1NGK5_CARIL</name>